<dbReference type="Proteomes" id="UP000237000">
    <property type="component" value="Unassembled WGS sequence"/>
</dbReference>
<dbReference type="Pfam" id="PF13456">
    <property type="entry name" value="RVT_3"/>
    <property type="match status" value="1"/>
</dbReference>
<evidence type="ECO:0000259" key="1">
    <source>
        <dbReference type="Pfam" id="PF13456"/>
    </source>
</evidence>
<reference evidence="3" key="1">
    <citation type="submission" date="2016-06" db="EMBL/GenBank/DDBJ databases">
        <title>Parallel loss of symbiosis genes in relatives of nitrogen-fixing non-legume Parasponia.</title>
        <authorList>
            <person name="Van Velzen R."/>
            <person name="Holmer R."/>
            <person name="Bu F."/>
            <person name="Rutten L."/>
            <person name="Van Zeijl A."/>
            <person name="Liu W."/>
            <person name="Santuari L."/>
            <person name="Cao Q."/>
            <person name="Sharma T."/>
            <person name="Shen D."/>
            <person name="Roswanjaya Y."/>
            <person name="Wardhani T."/>
            <person name="Kalhor M.S."/>
            <person name="Jansen J."/>
            <person name="Van den Hoogen J."/>
            <person name="Gungor B."/>
            <person name="Hartog M."/>
            <person name="Hontelez J."/>
            <person name="Verver J."/>
            <person name="Yang W.-C."/>
            <person name="Schijlen E."/>
            <person name="Repin R."/>
            <person name="Schilthuizen M."/>
            <person name="Schranz E."/>
            <person name="Heidstra R."/>
            <person name="Miyata K."/>
            <person name="Fedorova E."/>
            <person name="Kohlen W."/>
            <person name="Bisseling T."/>
            <person name="Smit S."/>
            <person name="Geurts R."/>
        </authorList>
    </citation>
    <scope>NUCLEOTIDE SEQUENCE [LARGE SCALE GENOMIC DNA]</scope>
    <source>
        <strain evidence="3">cv. RG33-2</strain>
    </source>
</reference>
<name>A0A2P5FPW5_TREOI</name>
<sequence length="108" mass="12525">MNLWLESDSVHIVALLRTYSLKVPAKWFSAWCRVLKLISQMTFVPTHIYQEGNRVADALASRVPSILCSTWWCRILFSVLFMMTVSQNLVIGFVSGFFLSDVWFYILL</sequence>
<dbReference type="InterPro" id="IPR012337">
    <property type="entry name" value="RNaseH-like_sf"/>
</dbReference>
<dbReference type="AlphaFoldDB" id="A0A2P5FPW5"/>
<protein>
    <submittedName>
        <fullName evidence="2">Ribonuclease H-like domain containing protein</fullName>
    </submittedName>
</protein>
<dbReference type="OrthoDB" id="1166390at2759"/>
<dbReference type="GO" id="GO:0004523">
    <property type="term" value="F:RNA-DNA hybrid ribonuclease activity"/>
    <property type="evidence" value="ECO:0007669"/>
    <property type="project" value="InterPro"/>
</dbReference>
<dbReference type="EMBL" id="JXTC01000016">
    <property type="protein sequence ID" value="PON99834.1"/>
    <property type="molecule type" value="Genomic_DNA"/>
</dbReference>
<evidence type="ECO:0000313" key="3">
    <source>
        <dbReference type="Proteomes" id="UP000237000"/>
    </source>
</evidence>
<dbReference type="SUPFAM" id="SSF53098">
    <property type="entry name" value="Ribonuclease H-like"/>
    <property type="match status" value="1"/>
</dbReference>
<dbReference type="InterPro" id="IPR002156">
    <property type="entry name" value="RNaseH_domain"/>
</dbReference>
<dbReference type="GO" id="GO:0003676">
    <property type="term" value="F:nucleic acid binding"/>
    <property type="evidence" value="ECO:0007669"/>
    <property type="project" value="InterPro"/>
</dbReference>
<dbReference type="InParanoid" id="A0A2P5FPW5"/>
<keyword evidence="3" id="KW-1185">Reference proteome</keyword>
<feature type="domain" description="RNase H type-1" evidence="1">
    <location>
        <begin position="2"/>
        <end position="62"/>
    </location>
</feature>
<comment type="caution">
    <text evidence="2">The sequence shown here is derived from an EMBL/GenBank/DDBJ whole genome shotgun (WGS) entry which is preliminary data.</text>
</comment>
<proteinExistence type="predicted"/>
<organism evidence="2 3">
    <name type="scientific">Trema orientale</name>
    <name type="common">Charcoal tree</name>
    <name type="synonym">Celtis orientalis</name>
    <dbReference type="NCBI Taxonomy" id="63057"/>
    <lineage>
        <taxon>Eukaryota</taxon>
        <taxon>Viridiplantae</taxon>
        <taxon>Streptophyta</taxon>
        <taxon>Embryophyta</taxon>
        <taxon>Tracheophyta</taxon>
        <taxon>Spermatophyta</taxon>
        <taxon>Magnoliopsida</taxon>
        <taxon>eudicotyledons</taxon>
        <taxon>Gunneridae</taxon>
        <taxon>Pentapetalae</taxon>
        <taxon>rosids</taxon>
        <taxon>fabids</taxon>
        <taxon>Rosales</taxon>
        <taxon>Cannabaceae</taxon>
        <taxon>Trema</taxon>
    </lineage>
</organism>
<evidence type="ECO:0000313" key="2">
    <source>
        <dbReference type="EMBL" id="PON99834.1"/>
    </source>
</evidence>
<gene>
    <name evidence="2" type="ORF">TorRG33x02_042520</name>
</gene>
<accession>A0A2P5FPW5</accession>